<evidence type="ECO:0000313" key="1">
    <source>
        <dbReference type="EMBL" id="GBN39650.1"/>
    </source>
</evidence>
<dbReference type="OrthoDB" id="8067879at2759"/>
<comment type="caution">
    <text evidence="1">The sequence shown here is derived from an EMBL/GenBank/DDBJ whole genome shotgun (WGS) entry which is preliminary data.</text>
</comment>
<name>A0A4Y2NM70_ARAVE</name>
<proteinExistence type="predicted"/>
<protein>
    <submittedName>
        <fullName evidence="1">Uncharacterized protein</fullName>
    </submittedName>
</protein>
<reference evidence="1 2" key="1">
    <citation type="journal article" date="2019" name="Sci. Rep.">
        <title>Orb-weaving spider Araneus ventricosus genome elucidates the spidroin gene catalogue.</title>
        <authorList>
            <person name="Kono N."/>
            <person name="Nakamura H."/>
            <person name="Ohtoshi R."/>
            <person name="Moran D.A.P."/>
            <person name="Shinohara A."/>
            <person name="Yoshida Y."/>
            <person name="Fujiwara M."/>
            <person name="Mori M."/>
            <person name="Tomita M."/>
            <person name="Arakawa K."/>
        </authorList>
    </citation>
    <scope>NUCLEOTIDE SEQUENCE [LARGE SCALE GENOMIC DNA]</scope>
</reference>
<dbReference type="AlphaFoldDB" id="A0A4Y2NM70"/>
<dbReference type="InterPro" id="IPR008042">
    <property type="entry name" value="Retrotrans_Pao"/>
</dbReference>
<keyword evidence="2" id="KW-1185">Reference proteome</keyword>
<evidence type="ECO:0000313" key="2">
    <source>
        <dbReference type="Proteomes" id="UP000499080"/>
    </source>
</evidence>
<dbReference type="Proteomes" id="UP000499080">
    <property type="component" value="Unassembled WGS sequence"/>
</dbReference>
<dbReference type="PANTHER" id="PTHR47331:SF1">
    <property type="entry name" value="GAG-LIKE PROTEIN"/>
    <property type="match status" value="1"/>
</dbReference>
<sequence>MNMQPYSSSTFRNCVGKLDEAYKTSTDVSVQMFSVVRSKVKSAYVVNDSLNITDISVTYDATWLTRGYRSLLGVSPVVIKAKIFLQKLWLLNLKWDDPLSSKEAEEWLQFSTALQNVNDIEVDRCILLPKPDLIEIHGFANAGKAAYGAAVYCKSRSRSGEVTLKLTASKFRVSPRKRLTIPKLELCAAVLLAKLVTRVISALKLDITSTFL</sequence>
<dbReference type="EMBL" id="BGPR01009385">
    <property type="protein sequence ID" value="GBN39650.1"/>
    <property type="molecule type" value="Genomic_DNA"/>
</dbReference>
<accession>A0A4Y2NM70</accession>
<dbReference type="PANTHER" id="PTHR47331">
    <property type="entry name" value="PHD-TYPE DOMAIN-CONTAINING PROTEIN"/>
    <property type="match status" value="1"/>
</dbReference>
<organism evidence="1 2">
    <name type="scientific">Araneus ventricosus</name>
    <name type="common">Orbweaver spider</name>
    <name type="synonym">Epeira ventricosa</name>
    <dbReference type="NCBI Taxonomy" id="182803"/>
    <lineage>
        <taxon>Eukaryota</taxon>
        <taxon>Metazoa</taxon>
        <taxon>Ecdysozoa</taxon>
        <taxon>Arthropoda</taxon>
        <taxon>Chelicerata</taxon>
        <taxon>Arachnida</taxon>
        <taxon>Araneae</taxon>
        <taxon>Araneomorphae</taxon>
        <taxon>Entelegynae</taxon>
        <taxon>Araneoidea</taxon>
        <taxon>Araneidae</taxon>
        <taxon>Araneus</taxon>
    </lineage>
</organism>
<gene>
    <name evidence="1" type="ORF">AVEN_114653_1</name>
</gene>
<dbReference type="Pfam" id="PF05380">
    <property type="entry name" value="Peptidase_A17"/>
    <property type="match status" value="1"/>
</dbReference>